<comment type="cofactor">
    <cofactor evidence="15">
        <name>Mg(2+)</name>
        <dbReference type="ChEBI" id="CHEBI:18420"/>
    </cofactor>
</comment>
<evidence type="ECO:0000256" key="12">
    <source>
        <dbReference type="ARBA" id="ARBA00022801"/>
    </source>
</evidence>
<dbReference type="CDD" id="cd10845">
    <property type="entry name" value="DSRM_RNAse_III_family"/>
    <property type="match status" value="1"/>
</dbReference>
<evidence type="ECO:0000256" key="15">
    <source>
        <dbReference type="HAMAP-Rule" id="MF_00104"/>
    </source>
</evidence>
<dbReference type="PROSITE" id="PS50142">
    <property type="entry name" value="RNASE_3_2"/>
    <property type="match status" value="1"/>
</dbReference>
<comment type="similarity">
    <text evidence="3">Belongs to the ribonuclease III family.</text>
</comment>
<dbReference type="CDD" id="cd00593">
    <property type="entry name" value="RIBOc"/>
    <property type="match status" value="1"/>
</dbReference>
<proteinExistence type="inferred from homology"/>
<comment type="subunit">
    <text evidence="4 15">Homodimer.</text>
</comment>
<feature type="binding site" evidence="15">
    <location>
        <position position="170"/>
    </location>
    <ligand>
        <name>Mg(2+)</name>
        <dbReference type="ChEBI" id="CHEBI:18420"/>
    </ligand>
</feature>
<accession>A0A523WA28</accession>
<dbReference type="FunFam" id="1.10.1520.10:FF:000001">
    <property type="entry name" value="Ribonuclease 3"/>
    <property type="match status" value="1"/>
</dbReference>
<feature type="active site" evidence="15">
    <location>
        <position position="100"/>
    </location>
</feature>
<evidence type="ECO:0000256" key="3">
    <source>
        <dbReference type="ARBA" id="ARBA00010183"/>
    </source>
</evidence>
<dbReference type="EMBL" id="SOIZ01000080">
    <property type="protein sequence ID" value="TET63877.1"/>
    <property type="molecule type" value="Genomic_DNA"/>
</dbReference>
<evidence type="ECO:0000256" key="9">
    <source>
        <dbReference type="ARBA" id="ARBA00022722"/>
    </source>
</evidence>
<dbReference type="GO" id="GO:0010468">
    <property type="term" value="P:regulation of gene expression"/>
    <property type="evidence" value="ECO:0007669"/>
    <property type="project" value="TreeGrafter"/>
</dbReference>
<evidence type="ECO:0000256" key="4">
    <source>
        <dbReference type="ARBA" id="ARBA00011738"/>
    </source>
</evidence>
<dbReference type="GO" id="GO:0019843">
    <property type="term" value="F:rRNA binding"/>
    <property type="evidence" value="ECO:0007669"/>
    <property type="project" value="UniProtKB-KW"/>
</dbReference>
<keyword evidence="15" id="KW-0699">rRNA-binding</keyword>
<keyword evidence="6 15" id="KW-0698">rRNA processing</keyword>
<dbReference type="SUPFAM" id="SSF54768">
    <property type="entry name" value="dsRNA-binding domain-like"/>
    <property type="match status" value="1"/>
</dbReference>
<dbReference type="Gene3D" id="1.10.1520.10">
    <property type="entry name" value="Ribonuclease III domain"/>
    <property type="match status" value="1"/>
</dbReference>
<dbReference type="GO" id="GO:0006397">
    <property type="term" value="P:mRNA processing"/>
    <property type="evidence" value="ECO:0007669"/>
    <property type="project" value="UniProtKB-UniRule"/>
</dbReference>
<dbReference type="AlphaFoldDB" id="A0A523WA28"/>
<dbReference type="Pfam" id="PF14622">
    <property type="entry name" value="Ribonucleas_3_3"/>
    <property type="match status" value="1"/>
</dbReference>
<dbReference type="InterPro" id="IPR011907">
    <property type="entry name" value="RNase_III"/>
</dbReference>
<dbReference type="Proteomes" id="UP000319130">
    <property type="component" value="Unassembled WGS sequence"/>
</dbReference>
<dbReference type="GO" id="GO:0004525">
    <property type="term" value="F:ribonuclease III activity"/>
    <property type="evidence" value="ECO:0007669"/>
    <property type="project" value="UniProtKB-UniRule"/>
</dbReference>
<evidence type="ECO:0000256" key="1">
    <source>
        <dbReference type="ARBA" id="ARBA00000109"/>
    </source>
</evidence>
<dbReference type="GO" id="GO:0003725">
    <property type="term" value="F:double-stranded RNA binding"/>
    <property type="evidence" value="ECO:0007669"/>
    <property type="project" value="TreeGrafter"/>
</dbReference>
<dbReference type="PANTHER" id="PTHR11207:SF0">
    <property type="entry name" value="RIBONUCLEASE 3"/>
    <property type="match status" value="1"/>
</dbReference>
<name>A0A523WA28_UNCAE</name>
<evidence type="ECO:0000256" key="14">
    <source>
        <dbReference type="ARBA" id="ARBA00022884"/>
    </source>
</evidence>
<evidence type="ECO:0000256" key="6">
    <source>
        <dbReference type="ARBA" id="ARBA00022552"/>
    </source>
</evidence>
<dbReference type="SMART" id="SM00535">
    <property type="entry name" value="RIBOc"/>
    <property type="match status" value="1"/>
</dbReference>
<evidence type="ECO:0000256" key="5">
    <source>
        <dbReference type="ARBA" id="ARBA00022490"/>
    </source>
</evidence>
<keyword evidence="9 15" id="KW-0540">Nuclease</keyword>
<dbReference type="InterPro" id="IPR000999">
    <property type="entry name" value="RNase_III_dom"/>
</dbReference>
<dbReference type="GO" id="GO:0006364">
    <property type="term" value="P:rRNA processing"/>
    <property type="evidence" value="ECO:0007669"/>
    <property type="project" value="UniProtKB-UniRule"/>
</dbReference>
<evidence type="ECO:0000256" key="10">
    <source>
        <dbReference type="ARBA" id="ARBA00022723"/>
    </source>
</evidence>
<dbReference type="InterPro" id="IPR014720">
    <property type="entry name" value="dsRBD_dom"/>
</dbReference>
<keyword evidence="12 15" id="KW-0378">Hydrolase</keyword>
<comment type="caution">
    <text evidence="18">The sequence shown here is derived from an EMBL/GenBank/DDBJ whole genome shotgun (WGS) entry which is preliminary data.</text>
</comment>
<evidence type="ECO:0000259" key="16">
    <source>
        <dbReference type="PROSITE" id="PS50137"/>
    </source>
</evidence>
<evidence type="ECO:0000256" key="11">
    <source>
        <dbReference type="ARBA" id="ARBA00022759"/>
    </source>
</evidence>
<evidence type="ECO:0000313" key="19">
    <source>
        <dbReference type="Proteomes" id="UP000319130"/>
    </source>
</evidence>
<dbReference type="Gene3D" id="3.30.160.20">
    <property type="match status" value="1"/>
</dbReference>
<evidence type="ECO:0000259" key="17">
    <source>
        <dbReference type="PROSITE" id="PS50142"/>
    </source>
</evidence>
<dbReference type="Pfam" id="PF00035">
    <property type="entry name" value="dsrm"/>
    <property type="match status" value="1"/>
</dbReference>
<dbReference type="NCBIfam" id="TIGR02191">
    <property type="entry name" value="RNaseIII"/>
    <property type="match status" value="1"/>
</dbReference>
<keyword evidence="8 15" id="KW-0819">tRNA processing</keyword>
<comment type="function">
    <text evidence="15">Digests double-stranded RNA. Involved in the processing of primary rRNA transcript to yield the immediate precursors to the large and small rRNAs (23S and 16S). Processes some mRNAs, and tRNAs when they are encoded in the rRNA operon. Processes pre-crRNA and tracrRNA of type II CRISPR loci if present in the organism.</text>
</comment>
<feature type="domain" description="DRBM" evidence="16">
    <location>
        <begin position="205"/>
        <end position="274"/>
    </location>
</feature>
<dbReference type="SMART" id="SM00358">
    <property type="entry name" value="DSRM"/>
    <property type="match status" value="1"/>
</dbReference>
<dbReference type="SUPFAM" id="SSF69065">
    <property type="entry name" value="RNase III domain-like"/>
    <property type="match status" value="1"/>
</dbReference>
<dbReference type="GO" id="GO:0005737">
    <property type="term" value="C:cytoplasm"/>
    <property type="evidence" value="ECO:0007669"/>
    <property type="project" value="UniProtKB-SubCell"/>
</dbReference>
<organism evidence="18 19">
    <name type="scientific">Aerophobetes bacterium</name>
    <dbReference type="NCBI Taxonomy" id="2030807"/>
    <lineage>
        <taxon>Bacteria</taxon>
        <taxon>Candidatus Aerophobota</taxon>
    </lineage>
</organism>
<dbReference type="HAMAP" id="MF_00104">
    <property type="entry name" value="RNase_III"/>
    <property type="match status" value="1"/>
</dbReference>
<evidence type="ECO:0000256" key="13">
    <source>
        <dbReference type="ARBA" id="ARBA00022842"/>
    </source>
</evidence>
<evidence type="ECO:0000256" key="7">
    <source>
        <dbReference type="ARBA" id="ARBA00022664"/>
    </source>
</evidence>
<dbReference type="PROSITE" id="PS00517">
    <property type="entry name" value="RNASE_3_1"/>
    <property type="match status" value="1"/>
</dbReference>
<dbReference type="FunFam" id="3.30.160.20:FF:000003">
    <property type="entry name" value="Ribonuclease 3"/>
    <property type="match status" value="1"/>
</dbReference>
<sequence length="282" mass="32024">MKFKSSSRLLPSQERKSHLLEGKSLPSVVVRVLARLLNSRSSEMQITPGRRRKLGQLEARLGIRFKNLGLLNQALTHSSYAQPKGKKGFFNYERLEFLGDAVLELITAEYLFREYSELSEGQLSKLRSKLVSKGSLSNYARQVGMGKYLLIAKDQEGIQSQDTLLADAYEATIGAIYLDKGLLASQQLVLPFLLLQKGKMHEINDFKSYLQEYVQSKYKSLPRYKVVQEAGPDHQKKFRVEVEIRGKVIGKGWGLSKKKAEMMAARLAWKRIGTTERPAQKK</sequence>
<dbReference type="GO" id="GO:0042802">
    <property type="term" value="F:identical protein binding"/>
    <property type="evidence" value="ECO:0007669"/>
    <property type="project" value="UniProtKB-ARBA"/>
</dbReference>
<comment type="catalytic activity">
    <reaction evidence="1 15">
        <text>Endonucleolytic cleavage to 5'-phosphomonoester.</text>
        <dbReference type="EC" id="3.1.26.3"/>
    </reaction>
</comment>
<evidence type="ECO:0000256" key="8">
    <source>
        <dbReference type="ARBA" id="ARBA00022694"/>
    </source>
</evidence>
<gene>
    <name evidence="15 18" type="primary">rnc</name>
    <name evidence="18" type="ORF">E3J48_01895</name>
</gene>
<dbReference type="PANTHER" id="PTHR11207">
    <property type="entry name" value="RIBONUCLEASE III"/>
    <property type="match status" value="1"/>
</dbReference>
<keyword evidence="11 15" id="KW-0255">Endonuclease</keyword>
<feature type="binding site" evidence="15">
    <location>
        <position position="167"/>
    </location>
    <ligand>
        <name>Mg(2+)</name>
        <dbReference type="ChEBI" id="CHEBI:18420"/>
    </ligand>
</feature>
<reference evidence="18 19" key="1">
    <citation type="submission" date="2019-03" db="EMBL/GenBank/DDBJ databases">
        <title>Metabolic potential of uncultured bacteria and archaea associated with petroleum seepage in deep-sea sediments.</title>
        <authorList>
            <person name="Dong X."/>
            <person name="Hubert C."/>
        </authorList>
    </citation>
    <scope>NUCLEOTIDE SEQUENCE [LARGE SCALE GENOMIC DNA]</scope>
    <source>
        <strain evidence="18">E29_bin52</strain>
    </source>
</reference>
<feature type="active site" evidence="15">
    <location>
        <position position="170"/>
    </location>
</feature>
<feature type="binding site" evidence="15">
    <location>
        <position position="96"/>
    </location>
    <ligand>
        <name>Mg(2+)</name>
        <dbReference type="ChEBI" id="CHEBI:18420"/>
    </ligand>
</feature>
<evidence type="ECO:0000313" key="18">
    <source>
        <dbReference type="EMBL" id="TET63877.1"/>
    </source>
</evidence>
<dbReference type="GO" id="GO:0008033">
    <property type="term" value="P:tRNA processing"/>
    <property type="evidence" value="ECO:0007669"/>
    <property type="project" value="UniProtKB-KW"/>
</dbReference>
<protein>
    <recommendedName>
        <fullName evidence="15">Ribonuclease 3</fullName>
        <ecNumber evidence="15">3.1.26.3</ecNumber>
    </recommendedName>
    <alternativeName>
        <fullName evidence="15">Ribonuclease III</fullName>
        <shortName evidence="15">RNase III</shortName>
    </alternativeName>
</protein>
<keyword evidence="10 15" id="KW-0479">Metal-binding</keyword>
<keyword evidence="5 15" id="KW-0963">Cytoplasm</keyword>
<comment type="subcellular location">
    <subcellularLocation>
        <location evidence="2 15">Cytoplasm</location>
    </subcellularLocation>
</comment>
<evidence type="ECO:0000256" key="2">
    <source>
        <dbReference type="ARBA" id="ARBA00004496"/>
    </source>
</evidence>
<dbReference type="PROSITE" id="PS50137">
    <property type="entry name" value="DS_RBD"/>
    <property type="match status" value="1"/>
</dbReference>
<dbReference type="EC" id="3.1.26.3" evidence="15"/>
<dbReference type="GO" id="GO:0046872">
    <property type="term" value="F:metal ion binding"/>
    <property type="evidence" value="ECO:0007669"/>
    <property type="project" value="UniProtKB-KW"/>
</dbReference>
<keyword evidence="13 15" id="KW-0460">Magnesium</keyword>
<keyword evidence="14 15" id="KW-0694">RNA-binding</keyword>
<feature type="domain" description="RNase III" evidence="17">
    <location>
        <begin position="54"/>
        <end position="181"/>
    </location>
</feature>
<dbReference type="InterPro" id="IPR036389">
    <property type="entry name" value="RNase_III_sf"/>
</dbReference>
<keyword evidence="7 15" id="KW-0507">mRNA processing</keyword>